<dbReference type="InterPro" id="IPR015927">
    <property type="entry name" value="Peptidase_S24_S26A/B/C"/>
</dbReference>
<evidence type="ECO:0000256" key="3">
    <source>
        <dbReference type="ARBA" id="ARBA00022801"/>
    </source>
</evidence>
<dbReference type="NCBIfam" id="NF007621">
    <property type="entry name" value="PRK10276.1"/>
    <property type="match status" value="1"/>
</dbReference>
<dbReference type="Pfam" id="PF00717">
    <property type="entry name" value="Peptidase_S24"/>
    <property type="match status" value="1"/>
</dbReference>
<keyword evidence="2" id="KW-0227">DNA damage</keyword>
<evidence type="ECO:0000256" key="1">
    <source>
        <dbReference type="ARBA" id="ARBA00007484"/>
    </source>
</evidence>
<evidence type="ECO:0000313" key="10">
    <source>
        <dbReference type="Proteomes" id="UP000616499"/>
    </source>
</evidence>
<dbReference type="SUPFAM" id="SSF51306">
    <property type="entry name" value="LexA/Signal peptidase"/>
    <property type="match status" value="1"/>
</dbReference>
<dbReference type="InterPro" id="IPR036286">
    <property type="entry name" value="LexA/Signal_pep-like_sf"/>
</dbReference>
<accession>A0ABQ2H2W5</accession>
<dbReference type="EMBL" id="BMNW01000011">
    <property type="protein sequence ID" value="GGM25840.1"/>
    <property type="molecule type" value="Genomic_DNA"/>
</dbReference>
<evidence type="ECO:0000313" key="9">
    <source>
        <dbReference type="EMBL" id="GGM25840.1"/>
    </source>
</evidence>
<keyword evidence="4 7" id="KW-0068">Autocatalytic cleavage</keyword>
<comment type="caution">
    <text evidence="9">The sequence shown here is derived from an EMBL/GenBank/DDBJ whole genome shotgun (WGS) entry which is preliminary data.</text>
</comment>
<protein>
    <submittedName>
        <fullName evidence="9">Peptidase S24</fullName>
    </submittedName>
</protein>
<evidence type="ECO:0000256" key="2">
    <source>
        <dbReference type="ARBA" id="ARBA00022763"/>
    </source>
</evidence>
<dbReference type="PRINTS" id="PR00726">
    <property type="entry name" value="LEXASERPTASE"/>
</dbReference>
<reference evidence="10" key="1">
    <citation type="journal article" date="2019" name="Int. J. Syst. Evol. Microbiol.">
        <title>The Global Catalogue of Microorganisms (GCM) 10K type strain sequencing project: providing services to taxonomists for standard genome sequencing and annotation.</title>
        <authorList>
            <consortium name="The Broad Institute Genomics Platform"/>
            <consortium name="The Broad Institute Genome Sequencing Center for Infectious Disease"/>
            <person name="Wu L."/>
            <person name="Ma J."/>
        </authorList>
    </citation>
    <scope>NUCLEOTIDE SEQUENCE [LARGE SCALE GENOMIC DNA]</scope>
    <source>
        <strain evidence="10">JCM 13501</strain>
    </source>
</reference>
<organism evidence="9 10">
    <name type="scientific">Pseudomonas asuensis</name>
    <dbReference type="NCBI Taxonomy" id="1825787"/>
    <lineage>
        <taxon>Bacteria</taxon>
        <taxon>Pseudomonadati</taxon>
        <taxon>Pseudomonadota</taxon>
        <taxon>Gammaproteobacteria</taxon>
        <taxon>Pseudomonadales</taxon>
        <taxon>Pseudomonadaceae</taxon>
        <taxon>Pseudomonas</taxon>
    </lineage>
</organism>
<name>A0ABQ2H2W5_9PSED</name>
<dbReference type="Proteomes" id="UP000616499">
    <property type="component" value="Unassembled WGS sequence"/>
</dbReference>
<keyword evidence="10" id="KW-1185">Reference proteome</keyword>
<dbReference type="InterPro" id="IPR006197">
    <property type="entry name" value="Peptidase_S24_LexA"/>
</dbReference>
<dbReference type="InterPro" id="IPR050077">
    <property type="entry name" value="LexA_repressor"/>
</dbReference>
<evidence type="ECO:0000256" key="5">
    <source>
        <dbReference type="ARBA" id="ARBA00023204"/>
    </source>
</evidence>
<dbReference type="CDD" id="cd06529">
    <property type="entry name" value="S24_LexA-like"/>
    <property type="match status" value="1"/>
</dbReference>
<keyword evidence="6" id="KW-0742">SOS response</keyword>
<feature type="domain" description="Peptidase S24/S26A/S26B/S26C" evidence="8">
    <location>
        <begin position="26"/>
        <end position="142"/>
    </location>
</feature>
<dbReference type="PANTHER" id="PTHR33516:SF2">
    <property type="entry name" value="LEXA REPRESSOR-RELATED"/>
    <property type="match status" value="1"/>
</dbReference>
<evidence type="ECO:0000256" key="6">
    <source>
        <dbReference type="ARBA" id="ARBA00023236"/>
    </source>
</evidence>
<evidence type="ECO:0000256" key="7">
    <source>
        <dbReference type="RuleBase" id="RU003991"/>
    </source>
</evidence>
<evidence type="ECO:0000259" key="8">
    <source>
        <dbReference type="Pfam" id="PF00717"/>
    </source>
</evidence>
<comment type="similarity">
    <text evidence="1 7">Belongs to the peptidase S24 family.</text>
</comment>
<proteinExistence type="inferred from homology"/>
<dbReference type="Gene3D" id="2.10.109.10">
    <property type="entry name" value="Umud Fragment, subunit A"/>
    <property type="match status" value="1"/>
</dbReference>
<evidence type="ECO:0000256" key="4">
    <source>
        <dbReference type="ARBA" id="ARBA00022813"/>
    </source>
</evidence>
<sequence>MPLEVVMQPLTVTFLGPLLAMDLTLPFYGYRVPAGFPSPAQDHLEERISLDQLLDIQAPHTYLVRAHGDSMIGSGIYDGDLLVVDRSVDAVPGDVIIAAINGEPVVKRLGYIDTIPALISDNPLYKPRLILEGDDFEVWGVVRCSLRTHRGHV</sequence>
<keyword evidence="3 7" id="KW-0378">Hydrolase</keyword>
<keyword evidence="5" id="KW-0234">DNA repair</keyword>
<dbReference type="PANTHER" id="PTHR33516">
    <property type="entry name" value="LEXA REPRESSOR"/>
    <property type="match status" value="1"/>
</dbReference>
<gene>
    <name evidence="9" type="ORF">GCM10009425_40700</name>
</gene>
<dbReference type="InterPro" id="IPR039418">
    <property type="entry name" value="LexA-like"/>
</dbReference>